<dbReference type="PANTHER" id="PTHR30002">
    <property type="entry name" value="EPOXYQUEUOSINE REDUCTASE"/>
    <property type="match status" value="1"/>
</dbReference>
<dbReference type="PANTHER" id="PTHR30002:SF4">
    <property type="entry name" value="EPOXYQUEUOSINE REDUCTASE"/>
    <property type="match status" value="1"/>
</dbReference>
<organism evidence="10 11">
    <name type="scientific">Peptoanaerobacter stomatis</name>
    <dbReference type="NCBI Taxonomy" id="796937"/>
    <lineage>
        <taxon>Bacteria</taxon>
        <taxon>Bacillati</taxon>
        <taxon>Bacillota</taxon>
        <taxon>Clostridia</taxon>
        <taxon>Peptostreptococcales</taxon>
        <taxon>Filifactoraceae</taxon>
        <taxon>Peptoanaerobacter</taxon>
    </lineage>
</organism>
<proteinExistence type="predicted"/>
<evidence type="ECO:0000256" key="1">
    <source>
        <dbReference type="ARBA" id="ARBA00022485"/>
    </source>
</evidence>
<name>J6HD33_9FIRM</name>
<keyword evidence="7" id="KW-0408">Iron</keyword>
<evidence type="ECO:0000256" key="7">
    <source>
        <dbReference type="ARBA" id="ARBA00023004"/>
    </source>
</evidence>
<sequence>MPYDEEDMSSIVKNSILNLNLPYEIEYAILNLEDEELLKSQQDFFCFLTNRKNDNLITSLESDDINSRIFAQNVLENAKSIIVILFPYLTDEHSKNGNLSMYCMGMDYHISVKDMLCEIVKYIKNFHKDADFYIQSDTGTLNERFFAFYSGLGRLGINSMIFSDIYGSYVNIGLIVTDLLLDEKKFEKKYCDKCMACVKSCPGGAINGDFTINSYRCASYITQKKGELNEQEQRIIKKSKKIFGCDVCQNVCHFNNNVKTIPKNCDIIKTIKNEDIDELSNKKFKEKYILRAFNFRGKSVIKRNLDILKDD</sequence>
<dbReference type="GO" id="GO:0046872">
    <property type="term" value="F:metal ion binding"/>
    <property type="evidence" value="ECO:0007669"/>
    <property type="project" value="UniProtKB-KW"/>
</dbReference>
<evidence type="ECO:0000259" key="9">
    <source>
        <dbReference type="PROSITE" id="PS51379"/>
    </source>
</evidence>
<evidence type="ECO:0000256" key="5">
    <source>
        <dbReference type="ARBA" id="ARBA00022785"/>
    </source>
</evidence>
<feature type="domain" description="4Fe-4S ferredoxin-type" evidence="9">
    <location>
        <begin position="182"/>
        <end position="211"/>
    </location>
</feature>
<dbReference type="EMBL" id="ALNK01000016">
    <property type="protein sequence ID" value="EJU23000.1"/>
    <property type="molecule type" value="Genomic_DNA"/>
</dbReference>
<evidence type="ECO:0000256" key="2">
    <source>
        <dbReference type="ARBA" id="ARBA00022490"/>
    </source>
</evidence>
<dbReference type="Pfam" id="PF08331">
    <property type="entry name" value="QueG_DUF1730"/>
    <property type="match status" value="1"/>
</dbReference>
<dbReference type="GO" id="GO:0008616">
    <property type="term" value="P:tRNA queuosine(34) biosynthetic process"/>
    <property type="evidence" value="ECO:0007669"/>
    <property type="project" value="UniProtKB-KW"/>
</dbReference>
<dbReference type="GO" id="GO:0051539">
    <property type="term" value="F:4 iron, 4 sulfur cluster binding"/>
    <property type="evidence" value="ECO:0007669"/>
    <property type="project" value="UniProtKB-KW"/>
</dbReference>
<evidence type="ECO:0000313" key="10">
    <source>
        <dbReference type="EMBL" id="EJU23000.1"/>
    </source>
</evidence>
<dbReference type="GO" id="GO:0052693">
    <property type="term" value="F:epoxyqueuosine reductase activity"/>
    <property type="evidence" value="ECO:0007669"/>
    <property type="project" value="TreeGrafter"/>
</dbReference>
<dbReference type="AlphaFoldDB" id="J6HD33"/>
<reference evidence="10 11" key="1">
    <citation type="submission" date="2012-07" db="EMBL/GenBank/DDBJ databases">
        <authorList>
            <person name="Durkin A.S."/>
            <person name="McCorrison J."/>
            <person name="Torralba M."/>
            <person name="Gillis M."/>
            <person name="Methe B."/>
            <person name="Sutton G."/>
            <person name="Nelson K.E."/>
        </authorList>
    </citation>
    <scope>NUCLEOTIDE SEQUENCE [LARGE SCALE GENOMIC DNA]</scope>
    <source>
        <strain evidence="10 11">OBRC8</strain>
    </source>
</reference>
<dbReference type="InterPro" id="IPR017900">
    <property type="entry name" value="4Fe4S_Fe_S_CS"/>
</dbReference>
<accession>J6HD33</accession>
<dbReference type="Pfam" id="PF13484">
    <property type="entry name" value="Fer4_16"/>
    <property type="match status" value="1"/>
</dbReference>
<dbReference type="Proteomes" id="UP000005244">
    <property type="component" value="Unassembled WGS sequence"/>
</dbReference>
<evidence type="ECO:0000313" key="11">
    <source>
        <dbReference type="Proteomes" id="UP000005244"/>
    </source>
</evidence>
<dbReference type="InterPro" id="IPR004453">
    <property type="entry name" value="QueG"/>
</dbReference>
<keyword evidence="5" id="KW-0671">Queuosine biosynthesis</keyword>
<dbReference type="PROSITE" id="PS51379">
    <property type="entry name" value="4FE4S_FER_2"/>
    <property type="match status" value="1"/>
</dbReference>
<keyword evidence="4" id="KW-0479">Metal-binding</keyword>
<dbReference type="InterPro" id="IPR013542">
    <property type="entry name" value="QueG_DUF1730"/>
</dbReference>
<keyword evidence="11" id="KW-1185">Reference proteome</keyword>
<evidence type="ECO:0000256" key="3">
    <source>
        <dbReference type="ARBA" id="ARBA00022694"/>
    </source>
</evidence>
<protein>
    <submittedName>
        <fullName evidence="10">PF08331 domain protein</fullName>
    </submittedName>
</protein>
<evidence type="ECO:0000256" key="6">
    <source>
        <dbReference type="ARBA" id="ARBA00023002"/>
    </source>
</evidence>
<dbReference type="SUPFAM" id="SSF46548">
    <property type="entry name" value="alpha-helical ferredoxin"/>
    <property type="match status" value="1"/>
</dbReference>
<gene>
    <name evidence="10" type="ORF">HMPREF1143_0671</name>
</gene>
<keyword evidence="1" id="KW-0004">4Fe-4S</keyword>
<evidence type="ECO:0000256" key="8">
    <source>
        <dbReference type="ARBA" id="ARBA00023014"/>
    </source>
</evidence>
<keyword evidence="8" id="KW-0411">Iron-sulfur</keyword>
<dbReference type="PROSITE" id="PS00198">
    <property type="entry name" value="4FE4S_FER_1"/>
    <property type="match status" value="1"/>
</dbReference>
<keyword evidence="2" id="KW-0963">Cytoplasm</keyword>
<comment type="caution">
    <text evidence="10">The sequence shown here is derived from an EMBL/GenBank/DDBJ whole genome shotgun (WGS) entry which is preliminary data.</text>
</comment>
<dbReference type="InterPro" id="IPR017896">
    <property type="entry name" value="4Fe4S_Fe-S-bd"/>
</dbReference>
<evidence type="ECO:0000256" key="4">
    <source>
        <dbReference type="ARBA" id="ARBA00022723"/>
    </source>
</evidence>
<keyword evidence="3" id="KW-0819">tRNA processing</keyword>
<keyword evidence="6" id="KW-0560">Oxidoreductase</keyword>